<gene>
    <name evidence="1" type="ORF">GGQ91_000891</name>
</gene>
<evidence type="ECO:0000313" key="2">
    <source>
        <dbReference type="Proteomes" id="UP000565455"/>
    </source>
</evidence>
<comment type="caution">
    <text evidence="1">The sequence shown here is derived from an EMBL/GenBank/DDBJ whole genome shotgun (WGS) entry which is preliminary data.</text>
</comment>
<sequence>MPSRPLVRRQPRPDPACAYTVVDDLPRPVPVSRAELEVLEMYLGPALDALLREMAR</sequence>
<name>A0ABR6D607_9HYPH</name>
<accession>A0ABR6D607</accession>
<dbReference type="Proteomes" id="UP000565455">
    <property type="component" value="Unassembled WGS sequence"/>
</dbReference>
<dbReference type="EMBL" id="JACJIM010000001">
    <property type="protein sequence ID" value="MBA9061530.1"/>
    <property type="molecule type" value="Genomic_DNA"/>
</dbReference>
<evidence type="ECO:0000313" key="1">
    <source>
        <dbReference type="EMBL" id="MBA9061530.1"/>
    </source>
</evidence>
<dbReference type="RefSeq" id="WP_182591492.1">
    <property type="nucleotide sequence ID" value="NZ_JACJIM010000001.1"/>
</dbReference>
<dbReference type="GeneID" id="96602653"/>
<protein>
    <submittedName>
        <fullName evidence="1">Uncharacterized protein</fullName>
    </submittedName>
</protein>
<organism evidence="1 2">
    <name type="scientific">Methylobacterium fujisawaense</name>
    <dbReference type="NCBI Taxonomy" id="107400"/>
    <lineage>
        <taxon>Bacteria</taxon>
        <taxon>Pseudomonadati</taxon>
        <taxon>Pseudomonadota</taxon>
        <taxon>Alphaproteobacteria</taxon>
        <taxon>Hyphomicrobiales</taxon>
        <taxon>Methylobacteriaceae</taxon>
        <taxon>Methylobacterium</taxon>
    </lineage>
</organism>
<keyword evidence="2" id="KW-1185">Reference proteome</keyword>
<reference evidence="1 2" key="1">
    <citation type="submission" date="2020-08" db="EMBL/GenBank/DDBJ databases">
        <title>Genomic Encyclopedia of Type Strains, Phase IV (KMG-IV): sequencing the most valuable type-strain genomes for metagenomic binning, comparative biology and taxonomic classification.</title>
        <authorList>
            <person name="Goeker M."/>
        </authorList>
    </citation>
    <scope>NUCLEOTIDE SEQUENCE [LARGE SCALE GENOMIC DNA]</scope>
    <source>
        <strain evidence="1 2">DSM 5686</strain>
    </source>
</reference>
<proteinExistence type="predicted"/>